<reference evidence="1 2" key="1">
    <citation type="submission" date="2020-08" db="EMBL/GenBank/DDBJ databases">
        <title>Sequencing the genomes of 1000 actinobacteria strains.</title>
        <authorList>
            <person name="Klenk H.-P."/>
        </authorList>
    </citation>
    <scope>NUCLEOTIDE SEQUENCE [LARGE SCALE GENOMIC DNA]</scope>
    <source>
        <strain evidence="1 2">DSM 45084</strain>
    </source>
</reference>
<dbReference type="Proteomes" id="UP000542674">
    <property type="component" value="Unassembled WGS sequence"/>
</dbReference>
<sequence length="101" mass="11195">MGAKVTVYSGQAVAEANRISTEYRRRIAERIAADARAEAPVRTGEYREGIGTRSDGDRVFVEDTDPESVFKEYGTVDTPPHAVVTDAARRYGRYSGWQPRG</sequence>
<dbReference type="EMBL" id="JACHJS010000001">
    <property type="protein sequence ID" value="MBB4963842.1"/>
    <property type="molecule type" value="Genomic_DNA"/>
</dbReference>
<comment type="caution">
    <text evidence="1">The sequence shown here is derived from an EMBL/GenBank/DDBJ whole genome shotgun (WGS) entry which is preliminary data.</text>
</comment>
<protein>
    <submittedName>
        <fullName evidence="1">Uncharacterized protein</fullName>
    </submittedName>
</protein>
<evidence type="ECO:0000313" key="1">
    <source>
        <dbReference type="EMBL" id="MBB4963842.1"/>
    </source>
</evidence>
<dbReference type="RefSeq" id="WP_184666586.1">
    <property type="nucleotide sequence ID" value="NZ_BAABAI010000034.1"/>
</dbReference>
<keyword evidence="2" id="KW-1185">Reference proteome</keyword>
<gene>
    <name evidence="1" type="ORF">F4559_001201</name>
</gene>
<dbReference type="AlphaFoldDB" id="A0A7W7WUI1"/>
<proteinExistence type="predicted"/>
<accession>A0A7W7WUI1</accession>
<name>A0A7W7WUI1_9PSEU</name>
<evidence type="ECO:0000313" key="2">
    <source>
        <dbReference type="Proteomes" id="UP000542674"/>
    </source>
</evidence>
<organism evidence="1 2">
    <name type="scientific">Saccharothrix violaceirubra</name>
    <dbReference type="NCBI Taxonomy" id="413306"/>
    <lineage>
        <taxon>Bacteria</taxon>
        <taxon>Bacillati</taxon>
        <taxon>Actinomycetota</taxon>
        <taxon>Actinomycetes</taxon>
        <taxon>Pseudonocardiales</taxon>
        <taxon>Pseudonocardiaceae</taxon>
        <taxon>Saccharothrix</taxon>
    </lineage>
</organism>